<sequence>MTLQVGFVGTGGFTRFHCNLLSKMEGVQVRAFCATRLEKAEQAAVDWNGAVGYDSLTHMLDQQKLDAVFVCVPPMAHGEIEYALIERGIPFLLEKPLGLDLLQPADIASRIQAKPLITSIGYHFRYMDSTQRALELLKSRTVGMALGYWMGSMPKVPWWRRQDGSGGQFIEQTSHMVDLLRYTMGEVEEVYAAYANRVMHEKEDGVTTPDVGTVTIKLVSGAVATISNTCILPGSGPIGLHVYTDQGVLELSDKSLKDIGRASVCEYANQNDPYIREHEAFFHAVRTGDTSRILSIYADSLRTQTVTTAALHSAASGLPVRLDEFSG</sequence>
<reference evidence="3 4" key="1">
    <citation type="submission" date="2022-09" db="EMBL/GenBank/DDBJ databases">
        <authorList>
            <person name="Han X.L."/>
            <person name="Wang Q."/>
            <person name="Lu T."/>
        </authorList>
    </citation>
    <scope>NUCLEOTIDE SEQUENCE [LARGE SCALE GENOMIC DNA]</scope>
    <source>
        <strain evidence="3 4">WQ 127069</strain>
    </source>
</reference>
<gene>
    <name evidence="3" type="ORF">OB236_19305</name>
</gene>
<feature type="domain" description="Gfo/Idh/MocA-like oxidoreductase N-terminal" evidence="1">
    <location>
        <begin position="4"/>
        <end position="115"/>
    </location>
</feature>
<evidence type="ECO:0000259" key="1">
    <source>
        <dbReference type="Pfam" id="PF01408"/>
    </source>
</evidence>
<organism evidence="3 4">
    <name type="scientific">Paenibacillus baimaensis</name>
    <dbReference type="NCBI Taxonomy" id="2982185"/>
    <lineage>
        <taxon>Bacteria</taxon>
        <taxon>Bacillati</taxon>
        <taxon>Bacillota</taxon>
        <taxon>Bacilli</taxon>
        <taxon>Bacillales</taxon>
        <taxon>Paenibacillaceae</taxon>
        <taxon>Paenibacillus</taxon>
    </lineage>
</organism>
<feature type="domain" description="GFO/IDH/MocA-like oxidoreductase" evidence="2">
    <location>
        <begin position="148"/>
        <end position="249"/>
    </location>
</feature>
<name>A0ABT2UHZ7_9BACL</name>
<dbReference type="InterPro" id="IPR052515">
    <property type="entry name" value="Gfo/Idh/MocA_Oxidoreductase"/>
</dbReference>
<dbReference type="InterPro" id="IPR000683">
    <property type="entry name" value="Gfo/Idh/MocA-like_OxRdtase_N"/>
</dbReference>
<dbReference type="PANTHER" id="PTHR43249">
    <property type="entry name" value="UDP-N-ACETYL-2-AMINO-2-DEOXY-D-GLUCURONATE OXIDASE"/>
    <property type="match status" value="1"/>
</dbReference>
<dbReference type="Proteomes" id="UP001652445">
    <property type="component" value="Unassembled WGS sequence"/>
</dbReference>
<keyword evidence="4" id="KW-1185">Reference proteome</keyword>
<dbReference type="EMBL" id="JAOQIO010000077">
    <property type="protein sequence ID" value="MCU6794258.1"/>
    <property type="molecule type" value="Genomic_DNA"/>
</dbReference>
<evidence type="ECO:0000313" key="3">
    <source>
        <dbReference type="EMBL" id="MCU6794258.1"/>
    </source>
</evidence>
<dbReference type="Pfam" id="PF22725">
    <property type="entry name" value="GFO_IDH_MocA_C3"/>
    <property type="match status" value="1"/>
</dbReference>
<accession>A0ABT2UHZ7</accession>
<dbReference type="InterPro" id="IPR036291">
    <property type="entry name" value="NAD(P)-bd_dom_sf"/>
</dbReference>
<dbReference type="SUPFAM" id="SSF51735">
    <property type="entry name" value="NAD(P)-binding Rossmann-fold domains"/>
    <property type="match status" value="1"/>
</dbReference>
<evidence type="ECO:0000313" key="4">
    <source>
        <dbReference type="Proteomes" id="UP001652445"/>
    </source>
</evidence>
<dbReference type="PANTHER" id="PTHR43249:SF1">
    <property type="entry name" value="D-GLUCOSIDE 3-DEHYDROGENASE"/>
    <property type="match status" value="1"/>
</dbReference>
<dbReference type="Gene3D" id="3.40.50.720">
    <property type="entry name" value="NAD(P)-binding Rossmann-like Domain"/>
    <property type="match status" value="1"/>
</dbReference>
<dbReference type="InterPro" id="IPR055170">
    <property type="entry name" value="GFO_IDH_MocA-like_dom"/>
</dbReference>
<dbReference type="Gene3D" id="3.30.360.10">
    <property type="entry name" value="Dihydrodipicolinate Reductase, domain 2"/>
    <property type="match status" value="1"/>
</dbReference>
<proteinExistence type="predicted"/>
<dbReference type="RefSeq" id="WP_262685431.1">
    <property type="nucleotide sequence ID" value="NZ_JAOQIO010000077.1"/>
</dbReference>
<evidence type="ECO:0000259" key="2">
    <source>
        <dbReference type="Pfam" id="PF22725"/>
    </source>
</evidence>
<dbReference type="Pfam" id="PF01408">
    <property type="entry name" value="GFO_IDH_MocA"/>
    <property type="match status" value="1"/>
</dbReference>
<comment type="caution">
    <text evidence="3">The sequence shown here is derived from an EMBL/GenBank/DDBJ whole genome shotgun (WGS) entry which is preliminary data.</text>
</comment>
<dbReference type="SUPFAM" id="SSF55347">
    <property type="entry name" value="Glyceraldehyde-3-phosphate dehydrogenase-like, C-terminal domain"/>
    <property type="match status" value="1"/>
</dbReference>
<protein>
    <submittedName>
        <fullName evidence="3">Gfo/Idh/MocA family oxidoreductase</fullName>
    </submittedName>
</protein>